<dbReference type="GO" id="GO:0004672">
    <property type="term" value="F:protein kinase activity"/>
    <property type="evidence" value="ECO:0007669"/>
    <property type="project" value="InterPro"/>
</dbReference>
<evidence type="ECO:0000256" key="1">
    <source>
        <dbReference type="PROSITE-ProRule" id="PRU10141"/>
    </source>
</evidence>
<evidence type="ECO:0000313" key="5">
    <source>
        <dbReference type="Proteomes" id="UP000663760"/>
    </source>
</evidence>
<protein>
    <recommendedName>
        <fullName evidence="3">Protein kinase domain-containing protein</fullName>
    </recommendedName>
</protein>
<dbReference type="GO" id="GO:0005524">
    <property type="term" value="F:ATP binding"/>
    <property type="evidence" value="ECO:0007669"/>
    <property type="project" value="UniProtKB-UniRule"/>
</dbReference>
<dbReference type="Pfam" id="PF00069">
    <property type="entry name" value="Pkinase"/>
    <property type="match status" value="1"/>
</dbReference>
<dbReference type="EMBL" id="LR746276">
    <property type="protein sequence ID" value="CAA7406733.1"/>
    <property type="molecule type" value="Genomic_DNA"/>
</dbReference>
<dbReference type="OrthoDB" id="4062651at2759"/>
<name>A0A7I8L9Q5_SPIIN</name>
<feature type="binding site" evidence="1">
    <location>
        <position position="101"/>
    </location>
    <ligand>
        <name>ATP</name>
        <dbReference type="ChEBI" id="CHEBI:30616"/>
    </ligand>
</feature>
<feature type="domain" description="Protein kinase" evidence="3">
    <location>
        <begin position="66"/>
        <end position="364"/>
    </location>
</feature>
<organism evidence="4 5">
    <name type="scientific">Spirodela intermedia</name>
    <name type="common">Intermediate duckweed</name>
    <dbReference type="NCBI Taxonomy" id="51605"/>
    <lineage>
        <taxon>Eukaryota</taxon>
        <taxon>Viridiplantae</taxon>
        <taxon>Streptophyta</taxon>
        <taxon>Embryophyta</taxon>
        <taxon>Tracheophyta</taxon>
        <taxon>Spermatophyta</taxon>
        <taxon>Magnoliopsida</taxon>
        <taxon>Liliopsida</taxon>
        <taxon>Araceae</taxon>
        <taxon>Lemnoideae</taxon>
        <taxon>Spirodela</taxon>
    </lineage>
</organism>
<keyword evidence="1" id="KW-0067">ATP-binding</keyword>
<evidence type="ECO:0000259" key="3">
    <source>
        <dbReference type="PROSITE" id="PS50011"/>
    </source>
</evidence>
<keyword evidence="5" id="KW-1185">Reference proteome</keyword>
<dbReference type="SUPFAM" id="SSF56112">
    <property type="entry name" value="Protein kinase-like (PK-like)"/>
    <property type="match status" value="1"/>
</dbReference>
<evidence type="ECO:0000313" key="4">
    <source>
        <dbReference type="EMBL" id="CAA7406733.1"/>
    </source>
</evidence>
<dbReference type="InterPro" id="IPR011009">
    <property type="entry name" value="Kinase-like_dom_sf"/>
</dbReference>
<dbReference type="AlphaFoldDB" id="A0A7I8L9Q5"/>
<dbReference type="PROSITE" id="PS00107">
    <property type="entry name" value="PROTEIN_KINASE_ATP"/>
    <property type="match status" value="1"/>
</dbReference>
<dbReference type="FunFam" id="1.10.510.10:FF:000095">
    <property type="entry name" value="protein STRUBBELIG-RECEPTOR FAMILY 8"/>
    <property type="match status" value="1"/>
</dbReference>
<dbReference type="Gene3D" id="3.30.200.20">
    <property type="entry name" value="Phosphorylase Kinase, domain 1"/>
    <property type="match status" value="1"/>
</dbReference>
<proteinExistence type="predicted"/>
<dbReference type="InterPro" id="IPR017441">
    <property type="entry name" value="Protein_kinase_ATP_BS"/>
</dbReference>
<evidence type="ECO:0000256" key="2">
    <source>
        <dbReference type="SAM" id="MobiDB-lite"/>
    </source>
</evidence>
<dbReference type="Proteomes" id="UP000663760">
    <property type="component" value="Chromosome 13"/>
</dbReference>
<gene>
    <name evidence="4" type="ORF">SI8410_13017411</name>
</gene>
<dbReference type="InterPro" id="IPR000719">
    <property type="entry name" value="Prot_kinase_dom"/>
</dbReference>
<sequence>MKCFSFFRERTRGRSSAAPAKLAAKPPSYPSCPSSSPRSISDLYEEKAGALRVFDLSELRGATNDFSRLLKIGQGGFGAVYKGFIRPPGGAGNRTTVAIKKLNSKGLQGHKQWLTEVQFLSVVDHPNLVKLIGYCAVDGEKEIQRLLVYEFMPNKSLEQHLFNGAYPALSWERRLKIAMGVAEGLRYLHEGLEIQVIFRDFKASNILLDKEFNPKLSDFGLARQGPSDGRSHVTTAVVGTYGYAAPDYIKSGHLTIKSDVWSFGVVLYEILTGRRTLDKTRPKPEQKLLDWVKKIPIESKRFSEIMDPRLRNEYSISAARLLAKLANSCLLKNPKDRPSMCEVLETLAQAIQITTDAGSPTENH</sequence>
<dbReference type="PANTHER" id="PTHR45621">
    <property type="entry name" value="OS01G0588500 PROTEIN-RELATED"/>
    <property type="match status" value="1"/>
</dbReference>
<dbReference type="CDD" id="cd14066">
    <property type="entry name" value="STKc_IRAK"/>
    <property type="match status" value="1"/>
</dbReference>
<dbReference type="Gene3D" id="1.10.510.10">
    <property type="entry name" value="Transferase(Phosphotransferase) domain 1"/>
    <property type="match status" value="1"/>
</dbReference>
<accession>A0A7I8L9Q5</accession>
<reference evidence="4" key="1">
    <citation type="submission" date="2020-02" db="EMBL/GenBank/DDBJ databases">
        <authorList>
            <person name="Scholz U."/>
            <person name="Mascher M."/>
            <person name="Fiebig A."/>
        </authorList>
    </citation>
    <scope>NUCLEOTIDE SEQUENCE</scope>
</reference>
<keyword evidence="1" id="KW-0547">Nucleotide-binding</keyword>
<dbReference type="PROSITE" id="PS50011">
    <property type="entry name" value="PROTEIN_KINASE_DOM"/>
    <property type="match status" value="1"/>
</dbReference>
<feature type="region of interest" description="Disordered" evidence="2">
    <location>
        <begin position="16"/>
        <end position="37"/>
    </location>
</feature>
<dbReference type="InterPro" id="IPR050823">
    <property type="entry name" value="Plant_Ser_Thr_Prot_Kinase"/>
</dbReference>